<comment type="caution">
    <text evidence="2">The sequence shown here is derived from an EMBL/GenBank/DDBJ whole genome shotgun (WGS) entry which is preliminary data.</text>
</comment>
<keyword evidence="1" id="KW-1133">Transmembrane helix</keyword>
<keyword evidence="3" id="KW-1185">Reference proteome</keyword>
<keyword evidence="1" id="KW-0812">Transmembrane</keyword>
<sequence length="63" mass="6544">MPVGLPTVAVGSVVAVLWVLAALAMKVTLTATMARAVNNDGNSPFVTCNMHGSDIGMAWRSEI</sequence>
<gene>
    <name evidence="2" type="ORF">GCM10010326_65680</name>
</gene>
<dbReference type="EMBL" id="BMUU01000015">
    <property type="protein sequence ID" value="GGY61706.1"/>
    <property type="molecule type" value="Genomic_DNA"/>
</dbReference>
<evidence type="ECO:0000313" key="2">
    <source>
        <dbReference type="EMBL" id="GGY61706.1"/>
    </source>
</evidence>
<evidence type="ECO:0000256" key="1">
    <source>
        <dbReference type="SAM" id="Phobius"/>
    </source>
</evidence>
<keyword evidence="1" id="KW-0472">Membrane</keyword>
<reference evidence="3" key="1">
    <citation type="journal article" date="2019" name="Int. J. Syst. Evol. Microbiol.">
        <title>The Global Catalogue of Microorganisms (GCM) 10K type strain sequencing project: providing services to taxonomists for standard genome sequencing and annotation.</title>
        <authorList>
            <consortium name="The Broad Institute Genomics Platform"/>
            <consortium name="The Broad Institute Genome Sequencing Center for Infectious Disease"/>
            <person name="Wu L."/>
            <person name="Ma J."/>
        </authorList>
    </citation>
    <scope>NUCLEOTIDE SEQUENCE [LARGE SCALE GENOMIC DNA]</scope>
    <source>
        <strain evidence="3">JCM 4594</strain>
    </source>
</reference>
<feature type="transmembrane region" description="Helical" evidence="1">
    <location>
        <begin position="6"/>
        <end position="25"/>
    </location>
</feature>
<proteinExistence type="predicted"/>
<dbReference type="Proteomes" id="UP000600946">
    <property type="component" value="Unassembled WGS sequence"/>
</dbReference>
<evidence type="ECO:0000313" key="3">
    <source>
        <dbReference type="Proteomes" id="UP000600946"/>
    </source>
</evidence>
<organism evidence="2 3">
    <name type="scientific">Streptomyces xanthochromogenes</name>
    <dbReference type="NCBI Taxonomy" id="67384"/>
    <lineage>
        <taxon>Bacteria</taxon>
        <taxon>Bacillati</taxon>
        <taxon>Actinomycetota</taxon>
        <taxon>Actinomycetes</taxon>
        <taxon>Kitasatosporales</taxon>
        <taxon>Streptomycetaceae</taxon>
        <taxon>Streptomyces</taxon>
    </lineage>
</organism>
<accession>A0ABQ3AQP5</accession>
<protein>
    <submittedName>
        <fullName evidence="2">Uncharacterized protein</fullName>
    </submittedName>
</protein>
<name>A0ABQ3AQP5_9ACTN</name>